<evidence type="ECO:0000256" key="3">
    <source>
        <dbReference type="ARBA" id="ARBA00016738"/>
    </source>
</evidence>
<keyword evidence="8" id="KW-0539">Nucleus</keyword>
<evidence type="ECO:0000256" key="10">
    <source>
        <dbReference type="SAM" id="MobiDB-lite"/>
    </source>
</evidence>
<gene>
    <name evidence="11" type="ORF">FGO68_gene6718</name>
</gene>
<evidence type="ECO:0000313" key="12">
    <source>
        <dbReference type="Proteomes" id="UP000785679"/>
    </source>
</evidence>
<dbReference type="PANTHER" id="PTHR13557">
    <property type="entry name" value="COILED-COIL DOMAIN-CONTAINING PROTEIN 86"/>
    <property type="match status" value="1"/>
</dbReference>
<evidence type="ECO:0000256" key="2">
    <source>
        <dbReference type="ARBA" id="ARBA00004604"/>
    </source>
</evidence>
<comment type="subcellular location">
    <subcellularLocation>
        <location evidence="1">Chromosome</location>
    </subcellularLocation>
    <subcellularLocation>
        <location evidence="2">Nucleus</location>
        <location evidence="2">Nucleolus</location>
    </subcellularLocation>
</comment>
<keyword evidence="4" id="KW-0158">Chromosome</keyword>
<evidence type="ECO:0000256" key="7">
    <source>
        <dbReference type="ARBA" id="ARBA00023054"/>
    </source>
</evidence>
<reference evidence="11" key="1">
    <citation type="submission" date="2019-06" db="EMBL/GenBank/DDBJ databases">
        <authorList>
            <person name="Zheng W."/>
        </authorList>
    </citation>
    <scope>NUCLEOTIDE SEQUENCE</scope>
    <source>
        <strain evidence="11">QDHG01</strain>
    </source>
</reference>
<keyword evidence="7" id="KW-0175">Coiled coil</keyword>
<dbReference type="OrthoDB" id="311721at2759"/>
<sequence length="175" mass="19910">MVKKAKVTKEVPQLVEEEAIPSLVKDPTPATPQPVLQAAPQEPSTAKPFELGRKTPLGTSKAVGMPKSKKPWKVLSERSSKHKASAPRSWEKKMEEKRKLKAVRDRVREERDKRKEARKAIAVRLQERLKRKEINTMKSASYQIIKNSAKAKMGNKKAKKLITKLPAEIFYAKFK</sequence>
<dbReference type="AlphaFoldDB" id="A0A8J8NNI5"/>
<dbReference type="Proteomes" id="UP000785679">
    <property type="component" value="Unassembled WGS sequence"/>
</dbReference>
<name>A0A8J8NNI5_HALGN</name>
<evidence type="ECO:0000256" key="6">
    <source>
        <dbReference type="ARBA" id="ARBA00022934"/>
    </source>
</evidence>
<organism evidence="11 12">
    <name type="scientific">Halteria grandinella</name>
    <dbReference type="NCBI Taxonomy" id="5974"/>
    <lineage>
        <taxon>Eukaryota</taxon>
        <taxon>Sar</taxon>
        <taxon>Alveolata</taxon>
        <taxon>Ciliophora</taxon>
        <taxon>Intramacronucleata</taxon>
        <taxon>Spirotrichea</taxon>
        <taxon>Stichotrichia</taxon>
        <taxon>Sporadotrichida</taxon>
        <taxon>Halteriidae</taxon>
        <taxon>Halteria</taxon>
    </lineage>
</organism>
<feature type="region of interest" description="Disordered" evidence="10">
    <location>
        <begin position="1"/>
        <end position="97"/>
    </location>
</feature>
<proteinExistence type="predicted"/>
<dbReference type="GO" id="GO:0005730">
    <property type="term" value="C:nucleolus"/>
    <property type="evidence" value="ECO:0007669"/>
    <property type="project" value="UniProtKB-SubCell"/>
</dbReference>
<protein>
    <recommendedName>
        <fullName evidence="3">Coiled-coil domain-containing protein 86</fullName>
    </recommendedName>
</protein>
<evidence type="ECO:0000256" key="5">
    <source>
        <dbReference type="ARBA" id="ARBA00022553"/>
    </source>
</evidence>
<keyword evidence="12" id="KW-1185">Reference proteome</keyword>
<evidence type="ECO:0000256" key="8">
    <source>
        <dbReference type="ARBA" id="ARBA00023242"/>
    </source>
</evidence>
<comment type="caution">
    <text evidence="11">The sequence shown here is derived from an EMBL/GenBank/DDBJ whole genome shotgun (WGS) entry which is preliminary data.</text>
</comment>
<dbReference type="GO" id="GO:0005694">
    <property type="term" value="C:chromosome"/>
    <property type="evidence" value="ECO:0007669"/>
    <property type="project" value="UniProtKB-SubCell"/>
</dbReference>
<evidence type="ECO:0000313" key="11">
    <source>
        <dbReference type="EMBL" id="TNV78922.1"/>
    </source>
</evidence>
<evidence type="ECO:0000256" key="4">
    <source>
        <dbReference type="ARBA" id="ARBA00022454"/>
    </source>
</evidence>
<dbReference type="InterPro" id="IPR026570">
    <property type="entry name" value="CCDC86"/>
</dbReference>
<keyword evidence="5" id="KW-0597">Phosphoprotein</keyword>
<dbReference type="EMBL" id="RRYP01009647">
    <property type="protein sequence ID" value="TNV78922.1"/>
    <property type="molecule type" value="Genomic_DNA"/>
</dbReference>
<keyword evidence="6" id="KW-0164">Citrullination</keyword>
<comment type="function">
    <text evidence="9">Required for proper chromosome segregation during mitosis and error-free mitotic progression.</text>
</comment>
<dbReference type="PANTHER" id="PTHR13557:SF1">
    <property type="entry name" value="COILED-COIL DOMAIN-CONTAINING PROTEIN 86"/>
    <property type="match status" value="1"/>
</dbReference>
<evidence type="ECO:0000256" key="1">
    <source>
        <dbReference type="ARBA" id="ARBA00004286"/>
    </source>
</evidence>
<accession>A0A8J8NNI5</accession>
<evidence type="ECO:0000256" key="9">
    <source>
        <dbReference type="ARBA" id="ARBA00093307"/>
    </source>
</evidence>